<keyword evidence="5" id="KW-0812">Transmembrane</keyword>
<evidence type="ECO:0000256" key="11">
    <source>
        <dbReference type="ARBA" id="ARBA00043952"/>
    </source>
</evidence>
<feature type="compositionally biased region" description="Low complexity" evidence="13">
    <location>
        <begin position="32"/>
        <end position="43"/>
    </location>
</feature>
<evidence type="ECO:0000256" key="7">
    <source>
        <dbReference type="ARBA" id="ARBA00022989"/>
    </source>
</evidence>
<keyword evidence="6" id="KW-0735">Signal-anchor</keyword>
<dbReference type="GO" id="GO:0008499">
    <property type="term" value="F:N-acetyl-beta-D-glucosaminide beta-(1,3)-galactosyltransferase activity"/>
    <property type="evidence" value="ECO:0007669"/>
    <property type="project" value="UniProtKB-ARBA"/>
</dbReference>
<evidence type="ECO:0000256" key="10">
    <source>
        <dbReference type="ARBA" id="ARBA00023180"/>
    </source>
</evidence>
<reference evidence="14 15" key="1">
    <citation type="submission" date="2019-09" db="EMBL/GenBank/DDBJ databases">
        <title>Bird 10,000 Genomes (B10K) Project - Family phase.</title>
        <authorList>
            <person name="Zhang G."/>
        </authorList>
    </citation>
    <scope>NUCLEOTIDE SEQUENCE [LARGE SCALE GENOMIC DNA]</scope>
    <source>
        <strain evidence="14">B10K-MSB-03</strain>
    </source>
</reference>
<evidence type="ECO:0000256" key="12">
    <source>
        <dbReference type="RuleBase" id="RU363063"/>
    </source>
</evidence>
<sequence length="370" mass="40730">RCPRLELCALGAAGLLGLFYLLVGDEWPGPPSATSASASAVPELPAPSAEPPAPCAPNASMHNVSDFSTLPAHVQDFLLYRHCRHFAQLLDVPGKCGGPARSAGVFLLLAIKSSPGNYVRREAIRKTWGRERSVAGARVRRVFLCGVAPSAKVAKLNRLLRLEHREHGDILQWDFQDTFFNLTLKQLLFHGWLADSCPGARFVLNGDDDVFVNTDNVVHFTQGITARHLFVGQLITNVGPIRNSPSKYYVPPQVTASERYPPYCGGGGILMSGFTARTIHRESRHLELFPIDDVYLGMCLERAGLAPASHNGIRTVGIQVPAKAEPFDPCYYRELLLVHRFAPYEMALMWQALRQPGLRCGRTVGIYPHA</sequence>
<proteinExistence type="inferred from homology"/>
<keyword evidence="15" id="KW-1185">Reference proteome</keyword>
<accession>A0A7K7BF55</accession>
<evidence type="ECO:0000256" key="9">
    <source>
        <dbReference type="ARBA" id="ARBA00023136"/>
    </source>
</evidence>
<evidence type="ECO:0000256" key="13">
    <source>
        <dbReference type="SAM" id="MobiDB-lite"/>
    </source>
</evidence>
<comment type="subcellular location">
    <subcellularLocation>
        <location evidence="1 12">Golgi apparatus membrane</location>
        <topology evidence="1 12">Single-pass type II membrane protein</topology>
    </subcellularLocation>
</comment>
<evidence type="ECO:0000256" key="2">
    <source>
        <dbReference type="ARBA" id="ARBA00008661"/>
    </source>
</evidence>
<dbReference type="Gene3D" id="3.90.550.50">
    <property type="match status" value="1"/>
</dbReference>
<comment type="similarity">
    <text evidence="2 12">Belongs to the glycosyltransferase 31 family.</text>
</comment>
<feature type="compositionally biased region" description="Pro residues" evidence="13">
    <location>
        <begin position="44"/>
        <end position="53"/>
    </location>
</feature>
<dbReference type="EMBL" id="VZSH01000334">
    <property type="protein sequence ID" value="NWY06687.1"/>
    <property type="molecule type" value="Genomic_DNA"/>
</dbReference>
<dbReference type="GO" id="GO:0030311">
    <property type="term" value="P:poly-N-acetyllactosamine biosynthetic process"/>
    <property type="evidence" value="ECO:0007669"/>
    <property type="project" value="TreeGrafter"/>
</dbReference>
<evidence type="ECO:0000256" key="4">
    <source>
        <dbReference type="ARBA" id="ARBA00022679"/>
    </source>
</evidence>
<evidence type="ECO:0000313" key="14">
    <source>
        <dbReference type="EMBL" id="NWY06687.1"/>
    </source>
</evidence>
<keyword evidence="8 12" id="KW-0333">Golgi apparatus</keyword>
<evidence type="ECO:0000256" key="8">
    <source>
        <dbReference type="ARBA" id="ARBA00023034"/>
    </source>
</evidence>
<keyword evidence="9" id="KW-0472">Membrane</keyword>
<dbReference type="PANTHER" id="PTHR11214">
    <property type="entry name" value="BETA-1,3-N-ACETYLGLUCOSAMINYLTRANSFERASE"/>
    <property type="match status" value="1"/>
</dbReference>
<evidence type="ECO:0000256" key="3">
    <source>
        <dbReference type="ARBA" id="ARBA00022676"/>
    </source>
</evidence>
<organism evidence="14 15">
    <name type="scientific">Nothoprocta ornata</name>
    <dbReference type="NCBI Taxonomy" id="83376"/>
    <lineage>
        <taxon>Eukaryota</taxon>
        <taxon>Metazoa</taxon>
        <taxon>Chordata</taxon>
        <taxon>Craniata</taxon>
        <taxon>Vertebrata</taxon>
        <taxon>Euteleostomi</taxon>
        <taxon>Archelosauria</taxon>
        <taxon>Archosauria</taxon>
        <taxon>Dinosauria</taxon>
        <taxon>Saurischia</taxon>
        <taxon>Theropoda</taxon>
        <taxon>Coelurosauria</taxon>
        <taxon>Aves</taxon>
        <taxon>Palaeognathae</taxon>
        <taxon>Tinamiformes</taxon>
        <taxon>Tinamidae</taxon>
        <taxon>Nothoprocta</taxon>
    </lineage>
</organism>
<evidence type="ECO:0000256" key="5">
    <source>
        <dbReference type="ARBA" id="ARBA00022692"/>
    </source>
</evidence>
<dbReference type="EC" id="2.4.1.-" evidence="12"/>
<name>A0A7K7BF55_9AVES</name>
<comment type="pathway">
    <text evidence="11">Protein modification.</text>
</comment>
<keyword evidence="10" id="KW-0325">Glycoprotein</keyword>
<feature type="non-terminal residue" evidence="14">
    <location>
        <position position="1"/>
    </location>
</feature>
<dbReference type="AlphaFoldDB" id="A0A7K7BF55"/>
<dbReference type="Pfam" id="PF01762">
    <property type="entry name" value="Galactosyl_T"/>
    <property type="match status" value="1"/>
</dbReference>
<keyword evidence="3 12" id="KW-0328">Glycosyltransferase</keyword>
<comment type="caution">
    <text evidence="14">The sequence shown here is derived from an EMBL/GenBank/DDBJ whole genome shotgun (WGS) entry which is preliminary data.</text>
</comment>
<dbReference type="InterPro" id="IPR002659">
    <property type="entry name" value="Glyco_trans_31"/>
</dbReference>
<protein>
    <recommendedName>
        <fullName evidence="12">Hexosyltransferase</fullName>
        <ecNumber evidence="12">2.4.1.-</ecNumber>
    </recommendedName>
</protein>
<feature type="non-terminal residue" evidence="14">
    <location>
        <position position="370"/>
    </location>
</feature>
<feature type="region of interest" description="Disordered" evidence="13">
    <location>
        <begin position="32"/>
        <end position="53"/>
    </location>
</feature>
<evidence type="ECO:0000256" key="1">
    <source>
        <dbReference type="ARBA" id="ARBA00004323"/>
    </source>
</evidence>
<keyword evidence="4 14" id="KW-0808">Transferase</keyword>
<dbReference type="GO" id="GO:0000139">
    <property type="term" value="C:Golgi membrane"/>
    <property type="evidence" value="ECO:0007669"/>
    <property type="project" value="UniProtKB-SubCell"/>
</dbReference>
<evidence type="ECO:0000256" key="6">
    <source>
        <dbReference type="ARBA" id="ARBA00022968"/>
    </source>
</evidence>
<dbReference type="Proteomes" id="UP000531938">
    <property type="component" value="Unassembled WGS sequence"/>
</dbReference>
<keyword evidence="7" id="KW-1133">Transmembrane helix</keyword>
<dbReference type="GO" id="GO:0016266">
    <property type="term" value="P:protein O-linked glycosylation via N-acetyl-galactosamine"/>
    <property type="evidence" value="ECO:0007669"/>
    <property type="project" value="UniProtKB-ARBA"/>
</dbReference>
<dbReference type="FunFam" id="3.90.550.50:FF:000009">
    <property type="entry name" value="Hexosyltransferase"/>
    <property type="match status" value="1"/>
</dbReference>
<evidence type="ECO:0000313" key="15">
    <source>
        <dbReference type="Proteomes" id="UP000531938"/>
    </source>
</evidence>
<gene>
    <name evidence="14" type="primary">B3gnt3</name>
    <name evidence="14" type="ORF">NOTORN_R12350</name>
</gene>
<dbReference type="PANTHER" id="PTHR11214:SF23">
    <property type="entry name" value="N-ACETYLLACTOSAMINIDE BETA-1,3-N-ACETYLGLUCOSAMINYLTRANSFERASE 3"/>
    <property type="match status" value="1"/>
</dbReference>